<reference evidence="1" key="1">
    <citation type="submission" date="2020-05" db="EMBL/GenBank/DDBJ databases">
        <title>WGS assembly of Panicum virgatum.</title>
        <authorList>
            <person name="Lovell J.T."/>
            <person name="Jenkins J."/>
            <person name="Shu S."/>
            <person name="Juenger T.E."/>
            <person name="Schmutz J."/>
        </authorList>
    </citation>
    <scope>NUCLEOTIDE SEQUENCE</scope>
    <source>
        <strain evidence="1">AP13</strain>
    </source>
</reference>
<dbReference type="EMBL" id="CM029038">
    <property type="protein sequence ID" value="KAG2652347.1"/>
    <property type="molecule type" value="Genomic_DNA"/>
</dbReference>
<organism evidence="1 2">
    <name type="scientific">Panicum virgatum</name>
    <name type="common">Blackwell switchgrass</name>
    <dbReference type="NCBI Taxonomy" id="38727"/>
    <lineage>
        <taxon>Eukaryota</taxon>
        <taxon>Viridiplantae</taxon>
        <taxon>Streptophyta</taxon>
        <taxon>Embryophyta</taxon>
        <taxon>Tracheophyta</taxon>
        <taxon>Spermatophyta</taxon>
        <taxon>Magnoliopsida</taxon>
        <taxon>Liliopsida</taxon>
        <taxon>Poales</taxon>
        <taxon>Poaceae</taxon>
        <taxon>PACMAD clade</taxon>
        <taxon>Panicoideae</taxon>
        <taxon>Panicodae</taxon>
        <taxon>Paniceae</taxon>
        <taxon>Panicinae</taxon>
        <taxon>Panicum</taxon>
        <taxon>Panicum sect. Hiantes</taxon>
    </lineage>
</organism>
<proteinExistence type="predicted"/>
<evidence type="ECO:0000313" key="2">
    <source>
        <dbReference type="Proteomes" id="UP000823388"/>
    </source>
</evidence>
<accession>A0A8T0X0U2</accession>
<name>A0A8T0X0U2_PANVG</name>
<protein>
    <submittedName>
        <fullName evidence="1">Uncharacterized protein</fullName>
    </submittedName>
</protein>
<sequence length="101" mass="11770">MDQEKQRRPKVQNLVTQRTAGRILIEPAAQRLQMLTSRRKKNQEKKSLRCGWARAADQSTEIKKHHWMRMQLQVGEAIDDTLRPWMDMEVTPGCSASQPNN</sequence>
<dbReference type="Proteomes" id="UP000823388">
    <property type="component" value="Chromosome 1N"/>
</dbReference>
<keyword evidence="2" id="KW-1185">Reference proteome</keyword>
<comment type="caution">
    <text evidence="1">The sequence shown here is derived from an EMBL/GenBank/DDBJ whole genome shotgun (WGS) entry which is preliminary data.</text>
</comment>
<gene>
    <name evidence="1" type="ORF">PVAP13_1NG346119</name>
</gene>
<dbReference type="AlphaFoldDB" id="A0A8T0X0U2"/>
<evidence type="ECO:0000313" key="1">
    <source>
        <dbReference type="EMBL" id="KAG2652347.1"/>
    </source>
</evidence>